<keyword evidence="4 9" id="KW-0285">Flavoprotein</keyword>
<proteinExistence type="inferred from homology"/>
<comment type="pathway">
    <text evidence="2 9">One-carbon metabolism; tetrahydrofolate interconversion.</text>
</comment>
<comment type="similarity">
    <text evidence="3 9">Belongs to the methylenetetrahydrofolate reductase family.</text>
</comment>
<evidence type="ECO:0000256" key="5">
    <source>
        <dbReference type="ARBA" id="ARBA00022827"/>
    </source>
</evidence>
<dbReference type="RefSeq" id="WP_205295308.1">
    <property type="nucleotide sequence ID" value="NZ_CP070369.1"/>
</dbReference>
<dbReference type="CDD" id="cd00537">
    <property type="entry name" value="MTHFR"/>
    <property type="match status" value="1"/>
</dbReference>
<name>A0ABX7JK70_9RHOB</name>
<evidence type="ECO:0000256" key="7">
    <source>
        <dbReference type="ARBA" id="ARBA00034478"/>
    </source>
</evidence>
<reference evidence="11 12" key="1">
    <citation type="submission" date="2021-02" db="EMBL/GenBank/DDBJ databases">
        <title>Paracoccus methylovroum sp.nov., a new methanol and methylamine utilizing methylotrophic denitrifer.</title>
        <authorList>
            <person name="Timsy T."/>
            <person name="Behrendt U."/>
            <person name="Ulrich A."/>
            <person name="Spanner T."/>
            <person name="Foesel B.U."/>
            <person name="Horn M.A."/>
            <person name="Kolb S."/>
        </authorList>
    </citation>
    <scope>NUCLEOTIDE SEQUENCE [LARGE SCALE GENOMIC DNA]</scope>
    <source>
        <strain evidence="11 12">H4-D09</strain>
        <plasmid evidence="11 12">p1</plasmid>
    </source>
</reference>
<dbReference type="Pfam" id="PF02219">
    <property type="entry name" value="MTHFR"/>
    <property type="match status" value="1"/>
</dbReference>
<evidence type="ECO:0000256" key="2">
    <source>
        <dbReference type="ARBA" id="ARBA00004777"/>
    </source>
</evidence>
<evidence type="ECO:0000256" key="4">
    <source>
        <dbReference type="ARBA" id="ARBA00022630"/>
    </source>
</evidence>
<geneLocation type="plasmid" evidence="11 12">
    <name>p1</name>
</geneLocation>
<evidence type="ECO:0000256" key="10">
    <source>
        <dbReference type="SAM" id="MobiDB-lite"/>
    </source>
</evidence>
<dbReference type="EMBL" id="CP070369">
    <property type="protein sequence ID" value="QRZ14331.1"/>
    <property type="molecule type" value="Genomic_DNA"/>
</dbReference>
<organism evidence="11 12">
    <name type="scientific">Paracoccus methylovorus</name>
    <dbReference type="NCBI Taxonomy" id="2812658"/>
    <lineage>
        <taxon>Bacteria</taxon>
        <taxon>Pseudomonadati</taxon>
        <taxon>Pseudomonadota</taxon>
        <taxon>Alphaproteobacteria</taxon>
        <taxon>Rhodobacterales</taxon>
        <taxon>Paracoccaceae</taxon>
        <taxon>Paracoccus</taxon>
    </lineage>
</organism>
<evidence type="ECO:0000313" key="11">
    <source>
        <dbReference type="EMBL" id="QRZ14331.1"/>
    </source>
</evidence>
<sequence length="388" mass="42731">MKPLQHDRENLPQQDENPVGAHLPLDPLPGHSSRGRLERVLRRGEFAVTTELNPPDSANPEDVYERAKVFDGWVDGINAVDASGANCHMSSVGICALLTRMGYAPVYQISCRDRNRIAIQGDVLGAAAMGVQNVLCLTGDGVQAGDQPGAKPVFDLDCMSLLETVRTMRDGQRFLSGRKLTTPPAMFLGAAINPFAPPREFRPLRLAKKIDAGAQFVQSQYCFDVSMFRDYMARVRDLGLHRQCFIMCGVGPLTSARTARWMRANVPGVHIPDAVIARLEGAVDQKREGKRLCIDIIDEVKEIEGVAGIHVMAYRQEEYVAEIVHESGILKGRRPWRREPKADDALMAGRLDHILHDTRLETPQQILRDIGSRDEDAAAGPGPSAPTT</sequence>
<dbReference type="InterPro" id="IPR003171">
    <property type="entry name" value="Mehydrof_redctse-like"/>
</dbReference>
<dbReference type="Proteomes" id="UP000663629">
    <property type="component" value="Plasmid p1"/>
</dbReference>
<feature type="region of interest" description="Disordered" evidence="10">
    <location>
        <begin position="1"/>
        <end position="33"/>
    </location>
</feature>
<comment type="cofactor">
    <cofactor evidence="1 9">
        <name>FAD</name>
        <dbReference type="ChEBI" id="CHEBI:57692"/>
    </cofactor>
</comment>
<evidence type="ECO:0000256" key="8">
    <source>
        <dbReference type="ARBA" id="ARBA00048628"/>
    </source>
</evidence>
<evidence type="ECO:0000256" key="3">
    <source>
        <dbReference type="ARBA" id="ARBA00006743"/>
    </source>
</evidence>
<accession>A0ABX7JK70</accession>
<comment type="catalytic activity">
    <reaction evidence="8">
        <text>(6S)-5-methyl-5,6,7,8-tetrahydrofolate + NAD(+) = (6R)-5,10-methylene-5,6,7,8-tetrahydrofolate + NADH + H(+)</text>
        <dbReference type="Rhea" id="RHEA:19821"/>
        <dbReference type="ChEBI" id="CHEBI:15378"/>
        <dbReference type="ChEBI" id="CHEBI:15636"/>
        <dbReference type="ChEBI" id="CHEBI:18608"/>
        <dbReference type="ChEBI" id="CHEBI:57540"/>
        <dbReference type="ChEBI" id="CHEBI:57945"/>
        <dbReference type="EC" id="1.5.1.54"/>
    </reaction>
    <physiologicalReaction direction="right-to-left" evidence="8">
        <dbReference type="Rhea" id="RHEA:19823"/>
    </physiologicalReaction>
</comment>
<gene>
    <name evidence="11" type="ORF">JWJ88_12635</name>
</gene>
<keyword evidence="5 9" id="KW-0274">FAD</keyword>
<protein>
    <recommendedName>
        <fullName evidence="9">Methylenetetrahydrofolate reductase</fullName>
    </recommendedName>
</protein>
<dbReference type="PANTHER" id="PTHR45754:SF3">
    <property type="entry name" value="METHYLENETETRAHYDROFOLATE REDUCTASE (NADPH)"/>
    <property type="match status" value="1"/>
</dbReference>
<dbReference type="PANTHER" id="PTHR45754">
    <property type="entry name" value="METHYLENETETRAHYDROFOLATE REDUCTASE"/>
    <property type="match status" value="1"/>
</dbReference>
<dbReference type="Gene3D" id="3.20.20.220">
    <property type="match status" value="1"/>
</dbReference>
<evidence type="ECO:0000256" key="6">
    <source>
        <dbReference type="ARBA" id="ARBA00023002"/>
    </source>
</evidence>
<comment type="pathway">
    <text evidence="7">Amino-acid biosynthesis; L-methionine biosynthesis via de novo pathway.</text>
</comment>
<evidence type="ECO:0000313" key="12">
    <source>
        <dbReference type="Proteomes" id="UP000663629"/>
    </source>
</evidence>
<dbReference type="InterPro" id="IPR029041">
    <property type="entry name" value="FAD-linked_oxidoreductase-like"/>
</dbReference>
<evidence type="ECO:0000256" key="1">
    <source>
        <dbReference type="ARBA" id="ARBA00001974"/>
    </source>
</evidence>
<keyword evidence="11" id="KW-0614">Plasmid</keyword>
<keyword evidence="12" id="KW-1185">Reference proteome</keyword>
<dbReference type="SUPFAM" id="SSF51730">
    <property type="entry name" value="FAD-linked oxidoreductase"/>
    <property type="match status" value="1"/>
</dbReference>
<evidence type="ECO:0000256" key="9">
    <source>
        <dbReference type="RuleBase" id="RU003862"/>
    </source>
</evidence>
<keyword evidence="6 9" id="KW-0560">Oxidoreductase</keyword>
<feature type="compositionally biased region" description="Basic and acidic residues" evidence="10">
    <location>
        <begin position="1"/>
        <end position="10"/>
    </location>
</feature>